<protein>
    <submittedName>
        <fullName evidence="1">Uncharacterized protein</fullName>
    </submittedName>
</protein>
<sequence>MVGQQFSQRIAKALPQISLYKGATALTAQEQPFGFQALDGLSQRRTGNIKLFRQFTLRWQFLAWAQCSLEDQVFELLLNNV</sequence>
<dbReference type="Proteomes" id="UP000037566">
    <property type="component" value="Unassembled WGS sequence"/>
</dbReference>
<keyword evidence="2" id="KW-1185">Reference proteome</keyword>
<comment type="caution">
    <text evidence="1">The sequence shown here is derived from an EMBL/GenBank/DDBJ whole genome shotgun (WGS) entry which is preliminary data.</text>
</comment>
<organism evidence="1 2">
    <name type="scientific">Komagataeibacter europaeus</name>
    <name type="common">Gluconacetobacter europaeus</name>
    <dbReference type="NCBI Taxonomy" id="33995"/>
    <lineage>
        <taxon>Bacteria</taxon>
        <taxon>Pseudomonadati</taxon>
        <taxon>Pseudomonadota</taxon>
        <taxon>Alphaproteobacteria</taxon>
        <taxon>Acetobacterales</taxon>
        <taxon>Acetobacteraceae</taxon>
        <taxon>Komagataeibacter</taxon>
    </lineage>
</organism>
<accession>A0A0M0EBG5</accession>
<gene>
    <name evidence="1" type="ORF">KOEU_39220</name>
</gene>
<dbReference type="AlphaFoldDB" id="A0A0M0EBG5"/>
<evidence type="ECO:0000313" key="1">
    <source>
        <dbReference type="EMBL" id="KON62594.1"/>
    </source>
</evidence>
<reference evidence="1" key="1">
    <citation type="submission" date="2015-08" db="EMBL/GenBank/DDBJ databases">
        <title>Draft genome sequence of Komagataeibacter europaeus CECT 8546 a cellulose producer strain from vinegar produced by the traditional method.</title>
        <authorList>
            <person name="Poehlein A."/>
            <person name="Valera M.J."/>
            <person name="Haack F.S."/>
            <person name="Mas A."/>
            <person name="Daniel R."/>
            <person name="Streit W.R."/>
            <person name="Mateo E."/>
        </authorList>
    </citation>
    <scope>NUCLEOTIDE SEQUENCE [LARGE SCALE GENOMIC DNA]</scope>
    <source>
        <strain evidence="1">CECT 8546</strain>
    </source>
</reference>
<dbReference type="EMBL" id="LHUQ01000105">
    <property type="protein sequence ID" value="KON62594.1"/>
    <property type="molecule type" value="Genomic_DNA"/>
</dbReference>
<proteinExistence type="predicted"/>
<name>A0A0M0EBG5_KOMEU</name>
<evidence type="ECO:0000313" key="2">
    <source>
        <dbReference type="Proteomes" id="UP000037566"/>
    </source>
</evidence>